<dbReference type="Gene3D" id="3.90.1150.10">
    <property type="entry name" value="Aspartate Aminotransferase, domain 1"/>
    <property type="match status" value="1"/>
</dbReference>
<evidence type="ECO:0000256" key="13">
    <source>
        <dbReference type="ARBA" id="ARBA00030669"/>
    </source>
</evidence>
<evidence type="ECO:0000256" key="3">
    <source>
        <dbReference type="ARBA" id="ARBA00004822"/>
    </source>
</evidence>
<evidence type="ECO:0000256" key="12">
    <source>
        <dbReference type="ARBA" id="ARBA00023266"/>
    </source>
</evidence>
<dbReference type="OrthoDB" id="10263545at2759"/>
<dbReference type="PANTHER" id="PTHR12944">
    <property type="entry name" value="SOLUBLE LIVER ANTIGEN/LIVER PANCREAS ANTIGEN"/>
    <property type="match status" value="1"/>
</dbReference>
<keyword evidence="10" id="KW-0663">Pyridoxal phosphate</keyword>
<evidence type="ECO:0000256" key="7">
    <source>
        <dbReference type="ARBA" id="ARBA00022555"/>
    </source>
</evidence>
<dbReference type="OMA" id="YGSHSEH"/>
<evidence type="ECO:0000256" key="16">
    <source>
        <dbReference type="ARBA" id="ARBA00048808"/>
    </source>
</evidence>
<accession>C5M1I5</accession>
<dbReference type="GO" id="GO:0001514">
    <property type="term" value="P:selenocysteine incorporation"/>
    <property type="evidence" value="ECO:0007669"/>
    <property type="project" value="TreeGrafter"/>
</dbReference>
<evidence type="ECO:0000256" key="17">
    <source>
        <dbReference type="SAM" id="Phobius"/>
    </source>
</evidence>
<evidence type="ECO:0000313" key="18">
    <source>
        <dbReference type="EMBL" id="EEQ97157.1"/>
    </source>
</evidence>
<dbReference type="SUPFAM" id="SSF53383">
    <property type="entry name" value="PLP-dependent transferases"/>
    <property type="match status" value="1"/>
</dbReference>
<keyword evidence="11" id="KW-0648">Protein biosynthesis</keyword>
<dbReference type="InterPro" id="IPR015421">
    <property type="entry name" value="PyrdxlP-dep_Trfase_major"/>
</dbReference>
<dbReference type="GO" id="GO:0000049">
    <property type="term" value="F:tRNA binding"/>
    <property type="evidence" value="ECO:0007669"/>
    <property type="project" value="UniProtKB-KW"/>
</dbReference>
<dbReference type="PANTHER" id="PTHR12944:SF2">
    <property type="entry name" value="O-PHOSPHOSERYL-TRNA(SEC) SELENIUM TRANSFERASE"/>
    <property type="match status" value="1"/>
</dbReference>
<gene>
    <name evidence="18" type="ORF">Pmar_PMAR011450</name>
</gene>
<dbReference type="GO" id="GO:0001717">
    <property type="term" value="P:conversion of seryl-tRNAsec to selenocys-tRNAsec"/>
    <property type="evidence" value="ECO:0007669"/>
    <property type="project" value="InterPro"/>
</dbReference>
<sequence>VDAVVQSTDKNFLVPIGGSIVIGQSDLVSDVGGGYPGRASMSPILDLFITLMSLGKSGWLSMLRKRREMFKDFKMKLQRWTLERGLRVLEVPWNRISLAIDLSSLDLNSGTAATELGSALFTRRVSGPRVVVCEDGPSKEIGGMMFSNYGSHSEHYFAASSYMTCACAIGCEQEELDEFLVRFDHVLKDLEKKKEKRSSEKQRRS</sequence>
<name>C5M1I5_PERM5</name>
<keyword evidence="17" id="KW-0812">Transmembrane</keyword>
<dbReference type="Proteomes" id="UP000007800">
    <property type="component" value="Unassembled WGS sequence"/>
</dbReference>
<comment type="pathway">
    <text evidence="3">Aminoacyl-tRNA biosynthesis; selenocysteinyl-tRNA(Sec) biosynthesis; selenocysteinyl-tRNA(Sec) from L-seryl-tRNA(Sec) (archaeal/eukaryal route): step 2/2.</text>
</comment>
<dbReference type="Gene3D" id="3.40.640.10">
    <property type="entry name" value="Type I PLP-dependent aspartate aminotransferase-like (Major domain)"/>
    <property type="match status" value="1"/>
</dbReference>
<protein>
    <recommendedName>
        <fullName evidence="6">O-phosphoseryl-tRNA(Sec) selenium transferase</fullName>
        <ecNumber evidence="5">2.9.1.2</ecNumber>
    </recommendedName>
    <alternativeName>
        <fullName evidence="13">Selenocysteine synthase</fullName>
    </alternativeName>
    <alternativeName>
        <fullName evidence="14">Selenocysteinyl-tRNA(Sec) synthase</fullName>
    </alternativeName>
    <alternativeName>
        <fullName evidence="15">Sep-tRNA:Sec-tRNA synthase</fullName>
    </alternativeName>
</protein>
<dbReference type="RefSeq" id="XP_002764440.1">
    <property type="nucleotide sequence ID" value="XM_002764394.1"/>
</dbReference>
<evidence type="ECO:0000256" key="1">
    <source>
        <dbReference type="ARBA" id="ARBA00001933"/>
    </source>
</evidence>
<proteinExistence type="inferred from homology"/>
<reference evidence="18 19" key="1">
    <citation type="submission" date="2008-07" db="EMBL/GenBank/DDBJ databases">
        <authorList>
            <person name="El-Sayed N."/>
            <person name="Caler E."/>
            <person name="Inman J."/>
            <person name="Amedeo P."/>
            <person name="Hass B."/>
            <person name="Wortman J."/>
        </authorList>
    </citation>
    <scope>NUCLEOTIDE SEQUENCE [LARGE SCALE GENOMIC DNA]</scope>
    <source>
        <strain evidence="19">ATCC 50983 / TXsc</strain>
    </source>
</reference>
<keyword evidence="9" id="KW-0694">RNA-binding</keyword>
<evidence type="ECO:0000256" key="9">
    <source>
        <dbReference type="ARBA" id="ARBA00022884"/>
    </source>
</evidence>
<comment type="cofactor">
    <cofactor evidence="1">
        <name>pyridoxal 5'-phosphate</name>
        <dbReference type="ChEBI" id="CHEBI:597326"/>
    </cofactor>
</comment>
<dbReference type="InterPro" id="IPR019872">
    <property type="entry name" value="Sec-tRNA_Se_transferase"/>
</dbReference>
<evidence type="ECO:0000256" key="15">
    <source>
        <dbReference type="ARBA" id="ARBA00032693"/>
    </source>
</evidence>
<keyword evidence="17" id="KW-1133">Transmembrane helix</keyword>
<organism evidence="19">
    <name type="scientific">Perkinsus marinus (strain ATCC 50983 / TXsc)</name>
    <dbReference type="NCBI Taxonomy" id="423536"/>
    <lineage>
        <taxon>Eukaryota</taxon>
        <taxon>Sar</taxon>
        <taxon>Alveolata</taxon>
        <taxon>Perkinsozoa</taxon>
        <taxon>Perkinsea</taxon>
        <taxon>Perkinsida</taxon>
        <taxon>Perkinsidae</taxon>
        <taxon>Perkinsus</taxon>
    </lineage>
</organism>
<dbReference type="InParanoid" id="C5M1I5"/>
<evidence type="ECO:0000256" key="2">
    <source>
        <dbReference type="ARBA" id="ARBA00002552"/>
    </source>
</evidence>
<keyword evidence="7" id="KW-0820">tRNA-binding</keyword>
<dbReference type="InterPro" id="IPR008829">
    <property type="entry name" value="SepSecS/SepCysS"/>
</dbReference>
<dbReference type="GeneID" id="9053502"/>
<dbReference type="EMBL" id="GG687456">
    <property type="protein sequence ID" value="EEQ97157.1"/>
    <property type="molecule type" value="Genomic_DNA"/>
</dbReference>
<evidence type="ECO:0000256" key="4">
    <source>
        <dbReference type="ARBA" id="ARBA00007037"/>
    </source>
</evidence>
<evidence type="ECO:0000256" key="10">
    <source>
        <dbReference type="ARBA" id="ARBA00022898"/>
    </source>
</evidence>
<keyword evidence="12" id="KW-0711">Selenium</keyword>
<evidence type="ECO:0000256" key="5">
    <source>
        <dbReference type="ARBA" id="ARBA00012464"/>
    </source>
</evidence>
<dbReference type="InterPro" id="IPR015424">
    <property type="entry name" value="PyrdxlP-dep_Trfase"/>
</dbReference>
<dbReference type="GO" id="GO:0098621">
    <property type="term" value="F:O-phosphoseryl-tRNA(Sec) selenium transferase activity"/>
    <property type="evidence" value="ECO:0007669"/>
    <property type="project" value="UniProtKB-EC"/>
</dbReference>
<comment type="catalytic activity">
    <reaction evidence="16">
        <text>O-phospho-L-seryl-tRNA(Sec) + selenophosphate + H2O = L-selenocysteinyl-tRNA(Sec) + 2 phosphate</text>
        <dbReference type="Rhea" id="RHEA:25041"/>
        <dbReference type="Rhea" id="RHEA-COMP:9743"/>
        <dbReference type="Rhea" id="RHEA-COMP:9947"/>
        <dbReference type="ChEBI" id="CHEBI:15377"/>
        <dbReference type="ChEBI" id="CHEBI:16144"/>
        <dbReference type="ChEBI" id="CHEBI:43474"/>
        <dbReference type="ChEBI" id="CHEBI:78551"/>
        <dbReference type="ChEBI" id="CHEBI:78573"/>
        <dbReference type="EC" id="2.9.1.2"/>
    </reaction>
</comment>
<dbReference type="Pfam" id="PF05889">
    <property type="entry name" value="SepSecS"/>
    <property type="match status" value="1"/>
</dbReference>
<evidence type="ECO:0000256" key="14">
    <source>
        <dbReference type="ARBA" id="ARBA00032048"/>
    </source>
</evidence>
<comment type="similarity">
    <text evidence="4">Belongs to the SepSecS family.</text>
</comment>
<keyword evidence="8" id="KW-0808">Transferase</keyword>
<evidence type="ECO:0000256" key="8">
    <source>
        <dbReference type="ARBA" id="ARBA00022679"/>
    </source>
</evidence>
<evidence type="ECO:0000313" key="19">
    <source>
        <dbReference type="Proteomes" id="UP000007800"/>
    </source>
</evidence>
<dbReference type="EC" id="2.9.1.2" evidence="5"/>
<comment type="function">
    <text evidence="2">Converts O-phosphoseryl-tRNA(Sec) to selenocysteinyl-tRNA(Sec) required for selenoprotein biosynthesis.</text>
</comment>
<keyword evidence="17" id="KW-0472">Membrane</keyword>
<dbReference type="AlphaFoldDB" id="C5M1I5"/>
<dbReference type="UniPathway" id="UPA00906">
    <property type="reaction ID" value="UER00898"/>
</dbReference>
<feature type="transmembrane region" description="Helical" evidence="17">
    <location>
        <begin position="44"/>
        <end position="63"/>
    </location>
</feature>
<evidence type="ECO:0000256" key="6">
    <source>
        <dbReference type="ARBA" id="ARBA00021963"/>
    </source>
</evidence>
<feature type="non-terminal residue" evidence="18">
    <location>
        <position position="1"/>
    </location>
</feature>
<keyword evidence="19" id="KW-1185">Reference proteome</keyword>
<dbReference type="InterPro" id="IPR015422">
    <property type="entry name" value="PyrdxlP-dep_Trfase_small"/>
</dbReference>
<evidence type="ECO:0000256" key="11">
    <source>
        <dbReference type="ARBA" id="ARBA00022917"/>
    </source>
</evidence>